<name>A0ABX7R5G2_9GAMM</name>
<accession>A0ABX7R5G2</accession>
<dbReference type="EMBL" id="CP071502">
    <property type="protein sequence ID" value="QSX38063.1"/>
    <property type="molecule type" value="Genomic_DNA"/>
</dbReference>
<keyword evidence="1" id="KW-0472">Membrane</keyword>
<keyword evidence="3" id="KW-1185">Reference proteome</keyword>
<evidence type="ECO:0000256" key="1">
    <source>
        <dbReference type="SAM" id="Phobius"/>
    </source>
</evidence>
<evidence type="ECO:0000313" key="2">
    <source>
        <dbReference type="EMBL" id="QSX38063.1"/>
    </source>
</evidence>
<keyword evidence="1" id="KW-1133">Transmembrane helix</keyword>
<feature type="transmembrane region" description="Helical" evidence="1">
    <location>
        <begin position="20"/>
        <end position="38"/>
    </location>
</feature>
<gene>
    <name evidence="2" type="ORF">JYB85_04300</name>
</gene>
<evidence type="ECO:0000313" key="3">
    <source>
        <dbReference type="Proteomes" id="UP000663207"/>
    </source>
</evidence>
<dbReference type="Proteomes" id="UP000663207">
    <property type="component" value="Chromosome"/>
</dbReference>
<protein>
    <submittedName>
        <fullName evidence="2">Uncharacterized protein</fullName>
    </submittedName>
</protein>
<keyword evidence="1" id="KW-0812">Transmembrane</keyword>
<proteinExistence type="predicted"/>
<feature type="transmembrane region" description="Helical" evidence="1">
    <location>
        <begin position="44"/>
        <end position="67"/>
    </location>
</feature>
<sequence>MLKFIQLRRNRIDSVKSIACVSLVLFLTFTSTEILFLFTQNCLWKFIFIPVLLMIPRFCCHFVNYLFKRGLTSERKTSNSVSSSLKESSAMARHVFVLTTIITTTITTMGAG</sequence>
<reference evidence="2 3" key="1">
    <citation type="submission" date="2021-03" db="EMBL/GenBank/DDBJ databases">
        <title>Novel species identification of genus Shewanella.</title>
        <authorList>
            <person name="Liu G."/>
            <person name="Zhang Q."/>
        </authorList>
    </citation>
    <scope>NUCLEOTIDE SEQUENCE [LARGE SCALE GENOMIC DNA]</scope>
    <source>
        <strain evidence="2 3">FJAT-52962</strain>
    </source>
</reference>
<dbReference type="RefSeq" id="WP_207381202.1">
    <property type="nucleotide sequence ID" value="NZ_CP071502.1"/>
</dbReference>
<organism evidence="2 3">
    <name type="scientific">Shewanella sedimentimangrovi</name>
    <dbReference type="NCBI Taxonomy" id="2814293"/>
    <lineage>
        <taxon>Bacteria</taxon>
        <taxon>Pseudomonadati</taxon>
        <taxon>Pseudomonadota</taxon>
        <taxon>Gammaproteobacteria</taxon>
        <taxon>Alteromonadales</taxon>
        <taxon>Shewanellaceae</taxon>
        <taxon>Shewanella</taxon>
    </lineage>
</organism>